<proteinExistence type="predicted"/>
<keyword evidence="1" id="KW-0732">Signal</keyword>
<gene>
    <name evidence="2" type="ORF">GPM918_LOCUS46792</name>
    <name evidence="3" type="ORF">SRO942_LOCUS26860</name>
</gene>
<dbReference type="EMBL" id="CAJOBC010019291">
    <property type="protein sequence ID" value="CAF4041250.1"/>
    <property type="molecule type" value="Genomic_DNA"/>
</dbReference>
<evidence type="ECO:0000313" key="2">
    <source>
        <dbReference type="EMBL" id="CAF1688104.1"/>
    </source>
</evidence>
<dbReference type="Proteomes" id="UP000663829">
    <property type="component" value="Unassembled WGS sequence"/>
</dbReference>
<accession>A0A816HI73</accession>
<feature type="chain" id="PRO_5036412931" evidence="1">
    <location>
        <begin position="22"/>
        <end position="81"/>
    </location>
</feature>
<dbReference type="AlphaFoldDB" id="A0A816HI73"/>
<name>A0A816HI73_9BILA</name>
<feature type="signal peptide" evidence="1">
    <location>
        <begin position="1"/>
        <end position="21"/>
    </location>
</feature>
<evidence type="ECO:0000313" key="3">
    <source>
        <dbReference type="EMBL" id="CAF4041250.1"/>
    </source>
</evidence>
<feature type="non-terminal residue" evidence="2">
    <location>
        <position position="81"/>
    </location>
</feature>
<evidence type="ECO:0000256" key="1">
    <source>
        <dbReference type="SAM" id="SignalP"/>
    </source>
</evidence>
<keyword evidence="4" id="KW-1185">Reference proteome</keyword>
<dbReference type="EMBL" id="CAJNOQ010073536">
    <property type="protein sequence ID" value="CAF1688104.1"/>
    <property type="molecule type" value="Genomic_DNA"/>
</dbReference>
<sequence>MKINLLGFLMCLLIITLPIKSNDLDEEVDRLIAEGLLIEAKPQLMIKDIKNLSTLDNWQQIIKCLIERGLDVNERYYFAPD</sequence>
<reference evidence="2" key="1">
    <citation type="submission" date="2021-02" db="EMBL/GenBank/DDBJ databases">
        <authorList>
            <person name="Nowell W R."/>
        </authorList>
    </citation>
    <scope>NUCLEOTIDE SEQUENCE</scope>
</reference>
<dbReference type="Proteomes" id="UP000681722">
    <property type="component" value="Unassembled WGS sequence"/>
</dbReference>
<evidence type="ECO:0000313" key="4">
    <source>
        <dbReference type="Proteomes" id="UP000663829"/>
    </source>
</evidence>
<comment type="caution">
    <text evidence="2">The sequence shown here is derived from an EMBL/GenBank/DDBJ whole genome shotgun (WGS) entry which is preliminary data.</text>
</comment>
<organism evidence="2 4">
    <name type="scientific">Didymodactylos carnosus</name>
    <dbReference type="NCBI Taxonomy" id="1234261"/>
    <lineage>
        <taxon>Eukaryota</taxon>
        <taxon>Metazoa</taxon>
        <taxon>Spiralia</taxon>
        <taxon>Gnathifera</taxon>
        <taxon>Rotifera</taxon>
        <taxon>Eurotatoria</taxon>
        <taxon>Bdelloidea</taxon>
        <taxon>Philodinida</taxon>
        <taxon>Philodinidae</taxon>
        <taxon>Didymodactylos</taxon>
    </lineage>
</organism>
<protein>
    <submittedName>
        <fullName evidence="2">Uncharacterized protein</fullName>
    </submittedName>
</protein>